<protein>
    <submittedName>
        <fullName evidence="1">Uncharacterized protein</fullName>
    </submittedName>
</protein>
<dbReference type="AlphaFoldDB" id="A0A3S2YJT8"/>
<sequence length="72" mass="7591">MSTADLDRAAEAALASAITEGGDLLAAFALLCASVRMGDVEGETYTRALERMACRHFGYCCNAVALRCSAKE</sequence>
<comment type="caution">
    <text evidence="1">The sequence shown here is derived from an EMBL/GenBank/DDBJ whole genome shotgun (WGS) entry which is preliminary data.</text>
</comment>
<keyword evidence="2" id="KW-1185">Reference proteome</keyword>
<accession>A0A3S2YJT8</accession>
<evidence type="ECO:0000313" key="1">
    <source>
        <dbReference type="EMBL" id="RVU13196.1"/>
    </source>
</evidence>
<organism evidence="1 2">
    <name type="scientific">Methylobacterium oryzihabitans</name>
    <dbReference type="NCBI Taxonomy" id="2499852"/>
    <lineage>
        <taxon>Bacteria</taxon>
        <taxon>Pseudomonadati</taxon>
        <taxon>Pseudomonadota</taxon>
        <taxon>Alphaproteobacteria</taxon>
        <taxon>Hyphomicrobiales</taxon>
        <taxon>Methylobacteriaceae</taxon>
        <taxon>Methylobacterium</taxon>
    </lineage>
</organism>
<dbReference type="OrthoDB" id="8009548at2"/>
<evidence type="ECO:0000313" key="2">
    <source>
        <dbReference type="Proteomes" id="UP000286997"/>
    </source>
</evidence>
<name>A0A3S2YJT8_9HYPH</name>
<proteinExistence type="predicted"/>
<dbReference type="EMBL" id="SACP01000046">
    <property type="protein sequence ID" value="RVU13196.1"/>
    <property type="molecule type" value="Genomic_DNA"/>
</dbReference>
<dbReference type="Proteomes" id="UP000286997">
    <property type="component" value="Unassembled WGS sequence"/>
</dbReference>
<reference evidence="1 2" key="1">
    <citation type="submission" date="2019-01" db="EMBL/GenBank/DDBJ databases">
        <authorList>
            <person name="Chen W.-M."/>
        </authorList>
    </citation>
    <scope>NUCLEOTIDE SEQUENCE [LARGE SCALE GENOMIC DNA]</scope>
    <source>
        <strain evidence="1 2">TER-1</strain>
    </source>
</reference>
<gene>
    <name evidence="1" type="ORF">EOE48_26865</name>
</gene>
<dbReference type="RefSeq" id="WP_127733954.1">
    <property type="nucleotide sequence ID" value="NZ_SACP01000046.1"/>
</dbReference>